<comment type="caution">
    <text evidence="9">The sequence shown here is derived from an EMBL/GenBank/DDBJ whole genome shotgun (WGS) entry which is preliminary data.</text>
</comment>
<dbReference type="Pfam" id="PF07730">
    <property type="entry name" value="HisKA_3"/>
    <property type="match status" value="1"/>
</dbReference>
<evidence type="ECO:0000256" key="4">
    <source>
        <dbReference type="ARBA" id="ARBA00022777"/>
    </source>
</evidence>
<keyword evidence="7" id="KW-0812">Transmembrane</keyword>
<evidence type="ECO:0000259" key="8">
    <source>
        <dbReference type="SMART" id="SM00387"/>
    </source>
</evidence>
<evidence type="ECO:0000313" key="9">
    <source>
        <dbReference type="EMBL" id="MCK8487956.1"/>
    </source>
</evidence>
<evidence type="ECO:0000256" key="2">
    <source>
        <dbReference type="ARBA" id="ARBA00012438"/>
    </source>
</evidence>
<proteinExistence type="predicted"/>
<dbReference type="InterPro" id="IPR050482">
    <property type="entry name" value="Sensor_HK_TwoCompSys"/>
</dbReference>
<evidence type="ECO:0000256" key="6">
    <source>
        <dbReference type="SAM" id="Coils"/>
    </source>
</evidence>
<keyword evidence="7" id="KW-0472">Membrane</keyword>
<feature type="transmembrane region" description="Helical" evidence="7">
    <location>
        <begin position="71"/>
        <end position="89"/>
    </location>
</feature>
<dbReference type="AlphaFoldDB" id="A0A9X2BTH4"/>
<dbReference type="Proteomes" id="UP001139534">
    <property type="component" value="Unassembled WGS sequence"/>
</dbReference>
<dbReference type="EC" id="2.7.13.3" evidence="2"/>
<name>A0A9X2BTH4_9BACL</name>
<organism evidence="9 10">
    <name type="scientific">Paenibacillus mellifer</name>
    <dbReference type="NCBI Taxonomy" id="2937794"/>
    <lineage>
        <taxon>Bacteria</taxon>
        <taxon>Bacillati</taxon>
        <taxon>Bacillota</taxon>
        <taxon>Bacilli</taxon>
        <taxon>Bacillales</taxon>
        <taxon>Paenibacillaceae</taxon>
        <taxon>Paenibacillus</taxon>
    </lineage>
</organism>
<dbReference type="Gene3D" id="3.30.565.10">
    <property type="entry name" value="Histidine kinase-like ATPase, C-terminal domain"/>
    <property type="match status" value="1"/>
</dbReference>
<dbReference type="PANTHER" id="PTHR24421:SF55">
    <property type="entry name" value="SENSOR HISTIDINE KINASE YDFH"/>
    <property type="match status" value="1"/>
</dbReference>
<feature type="coiled-coil region" evidence="6">
    <location>
        <begin position="234"/>
        <end position="261"/>
    </location>
</feature>
<dbReference type="InterPro" id="IPR003594">
    <property type="entry name" value="HATPase_dom"/>
</dbReference>
<dbReference type="InterPro" id="IPR011712">
    <property type="entry name" value="Sig_transdc_His_kin_sub3_dim/P"/>
</dbReference>
<feature type="transmembrane region" description="Helical" evidence="7">
    <location>
        <begin position="21"/>
        <end position="37"/>
    </location>
</feature>
<keyword evidence="6" id="KW-0175">Coiled coil</keyword>
<feature type="transmembrane region" description="Helical" evidence="7">
    <location>
        <begin position="118"/>
        <end position="136"/>
    </location>
</feature>
<dbReference type="GO" id="GO:0046983">
    <property type="term" value="F:protein dimerization activity"/>
    <property type="evidence" value="ECO:0007669"/>
    <property type="project" value="InterPro"/>
</dbReference>
<keyword evidence="4 9" id="KW-0418">Kinase</keyword>
<evidence type="ECO:0000313" key="10">
    <source>
        <dbReference type="Proteomes" id="UP001139534"/>
    </source>
</evidence>
<dbReference type="PANTHER" id="PTHR24421">
    <property type="entry name" value="NITRATE/NITRITE SENSOR PROTEIN NARX-RELATED"/>
    <property type="match status" value="1"/>
</dbReference>
<dbReference type="Pfam" id="PF02518">
    <property type="entry name" value="HATPase_c"/>
    <property type="match status" value="1"/>
</dbReference>
<gene>
    <name evidence="9" type="ORF">M0651_12305</name>
</gene>
<dbReference type="EMBL" id="JALPRK010000010">
    <property type="protein sequence ID" value="MCK8487956.1"/>
    <property type="molecule type" value="Genomic_DNA"/>
</dbReference>
<sequence length="398" mass="45340">MNDKKTGLEMINGMFASRLPILIWVSFVYVGTVVLQFLREPQILPSIVFTGLFTIHVLLHWNSYRVTQKQFWIYFTVQGILVFLCAILMPQGYQAVLLGLLPVLIAQSLGFSFRIHRVIYVSLISIVIFFDSALTVHDLEEIYVFLPIFVLMLIIVVAYGILFFRQVNERLRIQNFLHDLQEAHRKVEELTLSNERQRMARDLHDTLAQGVAGLIMQLEAIDAHMTQGNTEGAHTILKRSMQQARRTLAEARRAIDDLRLKSAPDMDLNEALEDEVRHFEEATGIPVVTDIRLMTRFSQLYMEHCLHIVKEGLTNIARHAEANRVWLTFHGDAKQLRIEIRDNGVGFNTNNIGMDAGHYGLLGIQERARLIDGEMKVLSGGEGTTISVTIQLSEGEDE</sequence>
<keyword evidence="3" id="KW-0808">Transferase</keyword>
<evidence type="ECO:0000256" key="5">
    <source>
        <dbReference type="ARBA" id="ARBA00023012"/>
    </source>
</evidence>
<feature type="domain" description="Histidine kinase/HSP90-like ATPase" evidence="8">
    <location>
        <begin position="300"/>
        <end position="394"/>
    </location>
</feature>
<accession>A0A9X2BTH4</accession>
<dbReference type="Gene3D" id="1.20.5.1930">
    <property type="match status" value="1"/>
</dbReference>
<evidence type="ECO:0000256" key="7">
    <source>
        <dbReference type="SAM" id="Phobius"/>
    </source>
</evidence>
<feature type="transmembrane region" description="Helical" evidence="7">
    <location>
        <begin position="43"/>
        <end position="59"/>
    </location>
</feature>
<protein>
    <recommendedName>
        <fullName evidence="2">histidine kinase</fullName>
        <ecNumber evidence="2">2.7.13.3</ecNumber>
    </recommendedName>
</protein>
<dbReference type="GO" id="GO:0016020">
    <property type="term" value="C:membrane"/>
    <property type="evidence" value="ECO:0007669"/>
    <property type="project" value="InterPro"/>
</dbReference>
<dbReference type="RefSeq" id="WP_248552040.1">
    <property type="nucleotide sequence ID" value="NZ_JALPRK010000010.1"/>
</dbReference>
<dbReference type="CDD" id="cd16917">
    <property type="entry name" value="HATPase_UhpB-NarQ-NarX-like"/>
    <property type="match status" value="1"/>
</dbReference>
<dbReference type="SUPFAM" id="SSF55874">
    <property type="entry name" value="ATPase domain of HSP90 chaperone/DNA topoisomerase II/histidine kinase"/>
    <property type="match status" value="1"/>
</dbReference>
<keyword evidence="7" id="KW-1133">Transmembrane helix</keyword>
<evidence type="ECO:0000256" key="3">
    <source>
        <dbReference type="ARBA" id="ARBA00022679"/>
    </source>
</evidence>
<evidence type="ECO:0000256" key="1">
    <source>
        <dbReference type="ARBA" id="ARBA00000085"/>
    </source>
</evidence>
<dbReference type="InterPro" id="IPR036890">
    <property type="entry name" value="HATPase_C_sf"/>
</dbReference>
<feature type="transmembrane region" description="Helical" evidence="7">
    <location>
        <begin position="95"/>
        <end position="111"/>
    </location>
</feature>
<dbReference type="SMART" id="SM00387">
    <property type="entry name" value="HATPase_c"/>
    <property type="match status" value="1"/>
</dbReference>
<comment type="catalytic activity">
    <reaction evidence="1">
        <text>ATP + protein L-histidine = ADP + protein N-phospho-L-histidine.</text>
        <dbReference type="EC" id="2.7.13.3"/>
    </reaction>
</comment>
<keyword evidence="5" id="KW-0902">Two-component regulatory system</keyword>
<keyword evidence="10" id="KW-1185">Reference proteome</keyword>
<reference evidence="9" key="1">
    <citation type="submission" date="2022-04" db="EMBL/GenBank/DDBJ databases">
        <authorList>
            <person name="Seo M.-J."/>
        </authorList>
    </citation>
    <scope>NUCLEOTIDE SEQUENCE</scope>
    <source>
        <strain evidence="9">MBLB2552</strain>
    </source>
</reference>
<dbReference type="GO" id="GO:0000155">
    <property type="term" value="F:phosphorelay sensor kinase activity"/>
    <property type="evidence" value="ECO:0007669"/>
    <property type="project" value="InterPro"/>
</dbReference>
<feature type="transmembrane region" description="Helical" evidence="7">
    <location>
        <begin position="142"/>
        <end position="164"/>
    </location>
</feature>